<evidence type="ECO:0000256" key="1">
    <source>
        <dbReference type="SAM" id="MobiDB-lite"/>
    </source>
</evidence>
<dbReference type="AlphaFoldDB" id="A0AAD4KFT0"/>
<dbReference type="EMBL" id="JAJTJA010000014">
    <property type="protein sequence ID" value="KAH8690021.1"/>
    <property type="molecule type" value="Genomic_DNA"/>
</dbReference>
<dbReference type="Proteomes" id="UP001201262">
    <property type="component" value="Unassembled WGS sequence"/>
</dbReference>
<proteinExistence type="predicted"/>
<comment type="caution">
    <text evidence="2">The sequence shown here is derived from an EMBL/GenBank/DDBJ whole genome shotgun (WGS) entry which is preliminary data.</text>
</comment>
<dbReference type="InterPro" id="IPR009057">
    <property type="entry name" value="Homeodomain-like_sf"/>
</dbReference>
<dbReference type="GeneID" id="70240342"/>
<reference evidence="2" key="1">
    <citation type="submission" date="2021-12" db="EMBL/GenBank/DDBJ databases">
        <title>Convergent genome expansion in fungi linked to evolution of root-endophyte symbiosis.</title>
        <authorList>
            <consortium name="DOE Joint Genome Institute"/>
            <person name="Ke Y.-H."/>
            <person name="Bonito G."/>
            <person name="Liao H.-L."/>
            <person name="Looney B."/>
            <person name="Rojas-Flechas A."/>
            <person name="Nash J."/>
            <person name="Hameed K."/>
            <person name="Schadt C."/>
            <person name="Martin F."/>
            <person name="Crous P.W."/>
            <person name="Miettinen O."/>
            <person name="Magnuson J.K."/>
            <person name="Labbe J."/>
            <person name="Jacobson D."/>
            <person name="Doktycz M.J."/>
            <person name="Veneault-Fourrey C."/>
            <person name="Kuo A."/>
            <person name="Mondo S."/>
            <person name="Calhoun S."/>
            <person name="Riley R."/>
            <person name="Ohm R."/>
            <person name="LaButti K."/>
            <person name="Andreopoulos B."/>
            <person name="Pangilinan J."/>
            <person name="Nolan M."/>
            <person name="Tritt A."/>
            <person name="Clum A."/>
            <person name="Lipzen A."/>
            <person name="Daum C."/>
            <person name="Barry K."/>
            <person name="Grigoriev I.V."/>
            <person name="Vilgalys R."/>
        </authorList>
    </citation>
    <scope>NUCLEOTIDE SEQUENCE</scope>
    <source>
        <strain evidence="2">PMI_201</strain>
    </source>
</reference>
<name>A0AAD4KFT0_9EURO</name>
<feature type="non-terminal residue" evidence="2">
    <location>
        <position position="1"/>
    </location>
</feature>
<feature type="non-terminal residue" evidence="2">
    <location>
        <position position="74"/>
    </location>
</feature>
<dbReference type="Pfam" id="PF13565">
    <property type="entry name" value="HTH_32"/>
    <property type="match status" value="1"/>
</dbReference>
<dbReference type="SUPFAM" id="SSF46689">
    <property type="entry name" value="Homeodomain-like"/>
    <property type="match status" value="1"/>
</dbReference>
<evidence type="ECO:0008006" key="4">
    <source>
        <dbReference type="Google" id="ProtNLM"/>
    </source>
</evidence>
<dbReference type="RefSeq" id="XP_046066304.1">
    <property type="nucleotide sequence ID" value="XM_046210055.1"/>
</dbReference>
<organism evidence="2 3">
    <name type="scientific">Talaromyces proteolyticus</name>
    <dbReference type="NCBI Taxonomy" id="1131652"/>
    <lineage>
        <taxon>Eukaryota</taxon>
        <taxon>Fungi</taxon>
        <taxon>Dikarya</taxon>
        <taxon>Ascomycota</taxon>
        <taxon>Pezizomycotina</taxon>
        <taxon>Eurotiomycetes</taxon>
        <taxon>Eurotiomycetidae</taxon>
        <taxon>Eurotiales</taxon>
        <taxon>Trichocomaceae</taxon>
        <taxon>Talaromyces</taxon>
        <taxon>Talaromyces sect. Bacilispori</taxon>
    </lineage>
</organism>
<protein>
    <recommendedName>
        <fullName evidence="4">Transposase Tc1-like domain-containing protein</fullName>
    </recommendedName>
</protein>
<feature type="region of interest" description="Disordered" evidence="1">
    <location>
        <begin position="1"/>
        <end position="32"/>
    </location>
</feature>
<keyword evidence="3" id="KW-1185">Reference proteome</keyword>
<evidence type="ECO:0000313" key="3">
    <source>
        <dbReference type="Proteomes" id="UP001201262"/>
    </source>
</evidence>
<evidence type="ECO:0000313" key="2">
    <source>
        <dbReference type="EMBL" id="KAH8690021.1"/>
    </source>
</evidence>
<gene>
    <name evidence="2" type="ORF">BGW36DRAFT_259049</name>
</gene>
<accession>A0AAD4KFT0</accession>
<sequence>TIQSTVQLEKTRDDNQTKPRSGKPRKITEEERDRIVELTMSNPSITYEELMKEIDADIHRTTLRRLLQSIHKPK</sequence>